<dbReference type="Pfam" id="PF02874">
    <property type="entry name" value="ATP-synt_ab_N"/>
    <property type="match status" value="1"/>
</dbReference>
<comment type="catalytic activity">
    <reaction evidence="14">
        <text>ATP + H2O + 4 H(+)(in) = ADP + phosphate + 5 H(+)(out)</text>
        <dbReference type="Rhea" id="RHEA:57720"/>
        <dbReference type="ChEBI" id="CHEBI:15377"/>
        <dbReference type="ChEBI" id="CHEBI:15378"/>
        <dbReference type="ChEBI" id="CHEBI:30616"/>
        <dbReference type="ChEBI" id="CHEBI:43474"/>
        <dbReference type="ChEBI" id="CHEBI:456216"/>
        <dbReference type="EC" id="7.1.2.2"/>
    </reaction>
</comment>
<dbReference type="HAMAP" id="MF_01347">
    <property type="entry name" value="ATP_synth_beta_bact"/>
    <property type="match status" value="1"/>
</dbReference>
<evidence type="ECO:0000259" key="15">
    <source>
        <dbReference type="SMART" id="SM00382"/>
    </source>
</evidence>
<dbReference type="SMART" id="SM00382">
    <property type="entry name" value="AAA"/>
    <property type="match status" value="1"/>
</dbReference>
<dbReference type="Proteomes" id="UP000662185">
    <property type="component" value="Unassembled WGS sequence"/>
</dbReference>
<evidence type="ECO:0000256" key="11">
    <source>
        <dbReference type="ARBA" id="ARBA00023196"/>
    </source>
</evidence>
<dbReference type="InterPro" id="IPR005722">
    <property type="entry name" value="ATP_synth_F1_bsu"/>
</dbReference>
<dbReference type="GO" id="GO:0005524">
    <property type="term" value="F:ATP binding"/>
    <property type="evidence" value="ECO:0007669"/>
    <property type="project" value="UniProtKB-UniRule"/>
</dbReference>
<dbReference type="NCBIfam" id="TIGR01039">
    <property type="entry name" value="atpD"/>
    <property type="match status" value="1"/>
</dbReference>
<dbReference type="Pfam" id="PF22919">
    <property type="entry name" value="ATP-synt_VA_C"/>
    <property type="match status" value="1"/>
</dbReference>
<feature type="binding site" evidence="14">
    <location>
        <begin position="162"/>
        <end position="169"/>
    </location>
    <ligand>
        <name>ATP</name>
        <dbReference type="ChEBI" id="CHEBI:30616"/>
    </ligand>
</feature>
<evidence type="ECO:0000313" key="16">
    <source>
        <dbReference type="EMBL" id="MBD2295366.1"/>
    </source>
</evidence>
<keyword evidence="6 14" id="KW-0067">ATP-binding</keyword>
<dbReference type="PANTHER" id="PTHR15184">
    <property type="entry name" value="ATP SYNTHASE"/>
    <property type="match status" value="1"/>
</dbReference>
<dbReference type="EC" id="7.1.2.2" evidence="14"/>
<dbReference type="PANTHER" id="PTHR15184:SF71">
    <property type="entry name" value="ATP SYNTHASE SUBUNIT BETA, MITOCHONDRIAL"/>
    <property type="match status" value="1"/>
</dbReference>
<organism evidence="16 17">
    <name type="scientific">Anabaena sphaerica FACHB-251</name>
    <dbReference type="NCBI Taxonomy" id="2692883"/>
    <lineage>
        <taxon>Bacteria</taxon>
        <taxon>Bacillati</taxon>
        <taxon>Cyanobacteriota</taxon>
        <taxon>Cyanophyceae</taxon>
        <taxon>Nostocales</taxon>
        <taxon>Nostocaceae</taxon>
        <taxon>Anabaena</taxon>
    </lineage>
</organism>
<dbReference type="Gene3D" id="3.40.50.300">
    <property type="entry name" value="P-loop containing nucleotide triphosphate hydrolases"/>
    <property type="match status" value="1"/>
</dbReference>
<comment type="function">
    <text evidence="14">Produces ATP from ADP in the presence of a proton gradient across the membrane. The catalytic sites are hosted primarily by the beta subunits.</text>
</comment>
<evidence type="ECO:0000256" key="7">
    <source>
        <dbReference type="ARBA" id="ARBA00022967"/>
    </source>
</evidence>
<keyword evidence="10 14" id="KW-0472">Membrane</keyword>
<evidence type="ECO:0000256" key="9">
    <source>
        <dbReference type="ARBA" id="ARBA00023078"/>
    </source>
</evidence>
<proteinExistence type="inferred from homology"/>
<evidence type="ECO:0000256" key="1">
    <source>
        <dbReference type="ARBA" id="ARBA00004170"/>
    </source>
</evidence>
<dbReference type="InterPro" id="IPR004100">
    <property type="entry name" value="ATPase_F1/V1/A1_a/bsu_N"/>
</dbReference>
<comment type="similarity">
    <text evidence="2 14">Belongs to the ATPase alpha/beta chains family.</text>
</comment>
<accession>A0A926WIU7</accession>
<evidence type="ECO:0000256" key="2">
    <source>
        <dbReference type="ARBA" id="ARBA00008936"/>
    </source>
</evidence>
<sequence length="482" mass="51660">MVTTAEKTNIGYITQVIGPVVDVKFPGGKLPQIYNALTINGTNEAGQNISLTVEVQQLLGDNQVRAVAMSTTDGLVRGLEVVDTGAPISVPVGKATLGRIFNVLGEPVDNQGPVNAEATLPIHRDAPKFTELETQPSVFETGIKVVDLLTPYRRGGKIGLFGGAGVGKTVIMMELINNIATQHGGVSVFAGVGERTREGNDLYNEMMESGVINKDNLNESKIALVYGQMNEPPGARMRVGLSGLTMAEYFRDVNKQDVLLFVDNIFRFVQAGSEVSALLGRMPSAVGYQPTLGTDVGALQERITSTTEGSITSIQAVYVPADDLTDPAPATTFAHLDGTTVLSRGLAAKGIYPAVDPLGSTSTMLQPNIVGSDHYDTARAVQSTLQRYKELQDIIAILGLDELSEEDRLIVARARKVERFLSQPFFVAEVFTGSPGKYVKLEDTIKGFKQILSGELDALPEQAFYLVGDINEAIAKAEKLKG</sequence>
<evidence type="ECO:0000256" key="6">
    <source>
        <dbReference type="ARBA" id="ARBA00022840"/>
    </source>
</evidence>
<keyword evidence="4 14" id="KW-0547">Nucleotide-binding</keyword>
<dbReference type="GO" id="GO:0031676">
    <property type="term" value="C:plasma membrane-derived thylakoid membrane"/>
    <property type="evidence" value="ECO:0007669"/>
    <property type="project" value="UniProtKB-SubCell"/>
</dbReference>
<name>A0A926WIU7_9NOST</name>
<dbReference type="SUPFAM" id="SSF47917">
    <property type="entry name" value="C-terminal domain of alpha and beta subunits of F1 ATP synthase"/>
    <property type="match status" value="1"/>
</dbReference>
<comment type="caution">
    <text evidence="16">The sequence shown here is derived from an EMBL/GenBank/DDBJ whole genome shotgun (WGS) entry which is preliminary data.</text>
</comment>
<gene>
    <name evidence="14 16" type="primary">atpD</name>
    <name evidence="14" type="synonym">atpB</name>
    <name evidence="16" type="ORF">H6G06_18290</name>
</gene>
<dbReference type="InterPro" id="IPR036121">
    <property type="entry name" value="ATPase_F1/V1/A1_a/bsu_N_sf"/>
</dbReference>
<keyword evidence="7 14" id="KW-1278">Translocase</keyword>
<feature type="domain" description="AAA+ ATPase" evidence="15">
    <location>
        <begin position="154"/>
        <end position="346"/>
    </location>
</feature>
<dbReference type="Pfam" id="PF00006">
    <property type="entry name" value="ATP-synt_ab"/>
    <property type="match status" value="1"/>
</dbReference>
<dbReference type="InterPro" id="IPR055190">
    <property type="entry name" value="ATP-synt_VA_C"/>
</dbReference>
<dbReference type="FunFam" id="2.40.10.170:FF:000002">
    <property type="entry name" value="ATP synthase subunit beta, chloroplastic"/>
    <property type="match status" value="1"/>
</dbReference>
<evidence type="ECO:0000256" key="13">
    <source>
        <dbReference type="ARBA" id="ARBA00026013"/>
    </source>
</evidence>
<dbReference type="InterPro" id="IPR024034">
    <property type="entry name" value="ATPase_F1/V1_b/a_C"/>
</dbReference>
<evidence type="ECO:0000256" key="4">
    <source>
        <dbReference type="ARBA" id="ARBA00022741"/>
    </source>
</evidence>
<keyword evidence="3 14" id="KW-0813">Transport</keyword>
<dbReference type="InterPro" id="IPR027417">
    <property type="entry name" value="P-loop_NTPase"/>
</dbReference>
<dbReference type="SUPFAM" id="SSF52540">
    <property type="entry name" value="P-loop containing nucleoside triphosphate hydrolases"/>
    <property type="match status" value="1"/>
</dbReference>
<dbReference type="FunFam" id="1.10.1140.10:FF:000001">
    <property type="entry name" value="ATP synthase subunit beta"/>
    <property type="match status" value="1"/>
</dbReference>
<keyword evidence="8 14" id="KW-0406">Ion transport</keyword>
<dbReference type="InterPro" id="IPR000194">
    <property type="entry name" value="ATPase_F1/V1/A1_a/bsu_nucl-bd"/>
</dbReference>
<evidence type="ECO:0000256" key="10">
    <source>
        <dbReference type="ARBA" id="ARBA00023136"/>
    </source>
</evidence>
<evidence type="ECO:0000256" key="8">
    <source>
        <dbReference type="ARBA" id="ARBA00023065"/>
    </source>
</evidence>
<dbReference type="AlphaFoldDB" id="A0A926WIU7"/>
<comment type="subunit">
    <text evidence="13">F-type ATPases have 2 components, CF(1) - the catalytic core - and CF(0) - the membrane proton channel. CF(1) has five subunits: alpha(3), beta(3), gamma(1), delta(1), epsilon(1). CF(0) has four main subunits: a(1), b(1), b'(1) and c(9-12).</text>
</comment>
<keyword evidence="5 14" id="KW-0375">Hydrogen ion transport</keyword>
<dbReference type="CDD" id="cd01133">
    <property type="entry name" value="F1-ATPase_beta_CD"/>
    <property type="match status" value="1"/>
</dbReference>
<evidence type="ECO:0000256" key="12">
    <source>
        <dbReference type="ARBA" id="ARBA00023310"/>
    </source>
</evidence>
<dbReference type="GO" id="GO:0046933">
    <property type="term" value="F:proton-transporting ATP synthase activity, rotational mechanism"/>
    <property type="evidence" value="ECO:0007669"/>
    <property type="project" value="UniProtKB-UniRule"/>
</dbReference>
<keyword evidence="17" id="KW-1185">Reference proteome</keyword>
<dbReference type="Gene3D" id="2.40.10.170">
    <property type="match status" value="1"/>
</dbReference>
<evidence type="ECO:0000256" key="3">
    <source>
        <dbReference type="ARBA" id="ARBA00022448"/>
    </source>
</evidence>
<dbReference type="RefSeq" id="WP_190562703.1">
    <property type="nucleotide sequence ID" value="NZ_JACJQU010000012.1"/>
</dbReference>
<protein>
    <recommendedName>
        <fullName evidence="14">ATP synthase subunit beta</fullName>
        <ecNumber evidence="14">7.1.2.2</ecNumber>
    </recommendedName>
    <alternativeName>
        <fullName evidence="14">ATP synthase F1 sector subunit beta</fullName>
    </alternativeName>
    <alternativeName>
        <fullName evidence="14">F-ATPase subunit beta</fullName>
    </alternativeName>
</protein>
<dbReference type="InterPro" id="IPR050053">
    <property type="entry name" value="ATPase_alpha/beta_chains"/>
</dbReference>
<dbReference type="Gene3D" id="1.10.1140.10">
    <property type="entry name" value="Bovine Mitochondrial F1-atpase, Atp Synthase Beta Chain, Chain D, domain 3"/>
    <property type="match status" value="1"/>
</dbReference>
<dbReference type="PIRSF" id="PIRSF039072">
    <property type="entry name" value="ATPase_subunit_beta"/>
    <property type="match status" value="1"/>
</dbReference>
<dbReference type="PROSITE" id="PS00152">
    <property type="entry name" value="ATPASE_ALPHA_BETA"/>
    <property type="match status" value="1"/>
</dbReference>
<evidence type="ECO:0000256" key="5">
    <source>
        <dbReference type="ARBA" id="ARBA00022781"/>
    </source>
</evidence>
<dbReference type="InterPro" id="IPR020003">
    <property type="entry name" value="ATPase_a/bsu_AS"/>
</dbReference>
<dbReference type="CDD" id="cd18110">
    <property type="entry name" value="ATP-synt_F1_beta_C"/>
    <property type="match status" value="1"/>
</dbReference>
<dbReference type="EMBL" id="JACJQU010000012">
    <property type="protein sequence ID" value="MBD2295366.1"/>
    <property type="molecule type" value="Genomic_DNA"/>
</dbReference>
<comment type="subcellular location">
    <subcellularLocation>
        <location evidence="14">Cellular thylakoid membrane</location>
        <topology evidence="14">Peripheral membrane protein</topology>
    </subcellularLocation>
    <subcellularLocation>
        <location evidence="1">Membrane</location>
        <topology evidence="1">Peripheral membrane protein</topology>
    </subcellularLocation>
</comment>
<dbReference type="FunFam" id="3.40.50.300:FF:000004">
    <property type="entry name" value="ATP synthase subunit beta"/>
    <property type="match status" value="1"/>
</dbReference>
<keyword evidence="9 14" id="KW-0793">Thylakoid</keyword>
<dbReference type="SUPFAM" id="SSF50615">
    <property type="entry name" value="N-terminal domain of alpha and beta subunits of F1 ATP synthase"/>
    <property type="match status" value="1"/>
</dbReference>
<dbReference type="GO" id="GO:0045259">
    <property type="term" value="C:proton-transporting ATP synthase complex"/>
    <property type="evidence" value="ECO:0007669"/>
    <property type="project" value="UniProtKB-KW"/>
</dbReference>
<dbReference type="CDD" id="cd18115">
    <property type="entry name" value="ATP-synt_F1_beta_N"/>
    <property type="match status" value="1"/>
</dbReference>
<keyword evidence="11 14" id="KW-0139">CF(1)</keyword>
<dbReference type="InterPro" id="IPR003593">
    <property type="entry name" value="AAA+_ATPase"/>
</dbReference>
<keyword evidence="12 14" id="KW-0066">ATP synthesis</keyword>
<evidence type="ECO:0000313" key="17">
    <source>
        <dbReference type="Proteomes" id="UP000662185"/>
    </source>
</evidence>
<reference evidence="17" key="1">
    <citation type="journal article" date="2020" name="ISME J.">
        <title>Comparative genomics reveals insights into cyanobacterial evolution and habitat adaptation.</title>
        <authorList>
            <person name="Chen M.Y."/>
            <person name="Teng W.K."/>
            <person name="Zhao L."/>
            <person name="Hu C.X."/>
            <person name="Zhou Y.K."/>
            <person name="Han B.P."/>
            <person name="Song L.R."/>
            <person name="Shu W.S."/>
        </authorList>
    </citation>
    <scope>NUCLEOTIDE SEQUENCE [LARGE SCALE GENOMIC DNA]</scope>
    <source>
        <strain evidence="17">FACHB-251</strain>
    </source>
</reference>
<evidence type="ECO:0000256" key="14">
    <source>
        <dbReference type="HAMAP-Rule" id="MF_01347"/>
    </source>
</evidence>